<dbReference type="KEGG" id="psl:Psta_1527"/>
<feature type="chain" id="PRO_5003035853" description="Lipoprotein" evidence="1">
    <location>
        <begin position="26"/>
        <end position="145"/>
    </location>
</feature>
<sequence length="145" mass="15617" precursor="true">MLFVESHCKAAFSAPLLLVLFSAIALLGCGASAPPMTVDHSAPLGKIYDAYLEATTKLGHPPRNLEELKPHLALAGDVDTLLISPRDQQPYVILWNVNPFAEGFDLPPPLIAYEAQGAGGERYAINLMGYAILSDQQLAEYGLPK</sequence>
<dbReference type="EMBL" id="CP001848">
    <property type="protein sequence ID" value="ADB16202.1"/>
    <property type="molecule type" value="Genomic_DNA"/>
</dbReference>
<dbReference type="eggNOG" id="ENOG502ZGCP">
    <property type="taxonomic scope" value="Bacteria"/>
</dbReference>
<proteinExistence type="predicted"/>
<name>D2QXL7_PIRSD</name>
<dbReference type="Proteomes" id="UP000001887">
    <property type="component" value="Chromosome"/>
</dbReference>
<gene>
    <name evidence="2" type="ordered locus">Psta_1527</name>
</gene>
<evidence type="ECO:0008006" key="4">
    <source>
        <dbReference type="Google" id="ProtNLM"/>
    </source>
</evidence>
<evidence type="ECO:0000313" key="2">
    <source>
        <dbReference type="EMBL" id="ADB16202.1"/>
    </source>
</evidence>
<feature type="signal peptide" evidence="1">
    <location>
        <begin position="1"/>
        <end position="25"/>
    </location>
</feature>
<protein>
    <recommendedName>
        <fullName evidence="4">Lipoprotein</fullName>
    </recommendedName>
</protein>
<keyword evidence="3" id="KW-1185">Reference proteome</keyword>
<evidence type="ECO:0000256" key="1">
    <source>
        <dbReference type="SAM" id="SignalP"/>
    </source>
</evidence>
<evidence type="ECO:0000313" key="3">
    <source>
        <dbReference type="Proteomes" id="UP000001887"/>
    </source>
</evidence>
<dbReference type="AlphaFoldDB" id="D2QXL7"/>
<accession>D2QXL7</accession>
<dbReference type="HOGENOM" id="CLU_1785096_0_0_0"/>
<organism evidence="2 3">
    <name type="scientific">Pirellula staleyi (strain ATCC 27377 / DSM 6068 / ICPB 4128)</name>
    <name type="common">Pirella staleyi</name>
    <dbReference type="NCBI Taxonomy" id="530564"/>
    <lineage>
        <taxon>Bacteria</taxon>
        <taxon>Pseudomonadati</taxon>
        <taxon>Planctomycetota</taxon>
        <taxon>Planctomycetia</taxon>
        <taxon>Pirellulales</taxon>
        <taxon>Pirellulaceae</taxon>
        <taxon>Pirellula</taxon>
    </lineage>
</organism>
<reference evidence="2 3" key="1">
    <citation type="journal article" date="2009" name="Stand. Genomic Sci.">
        <title>Complete genome sequence of Pirellula staleyi type strain (ATCC 27377).</title>
        <authorList>
            <person name="Clum A."/>
            <person name="Tindall B.J."/>
            <person name="Sikorski J."/>
            <person name="Ivanova N."/>
            <person name="Mavrommatis K."/>
            <person name="Lucas S."/>
            <person name="Glavina del Rio T."/>
            <person name="Nolan M."/>
            <person name="Chen F."/>
            <person name="Tice H."/>
            <person name="Pitluck S."/>
            <person name="Cheng J.F."/>
            <person name="Chertkov O."/>
            <person name="Brettin T."/>
            <person name="Han C."/>
            <person name="Detter J.C."/>
            <person name="Kuske C."/>
            <person name="Bruce D."/>
            <person name="Goodwin L."/>
            <person name="Ovchinikova G."/>
            <person name="Pati A."/>
            <person name="Mikhailova N."/>
            <person name="Chen A."/>
            <person name="Palaniappan K."/>
            <person name="Land M."/>
            <person name="Hauser L."/>
            <person name="Chang Y.J."/>
            <person name="Jeffries C.D."/>
            <person name="Chain P."/>
            <person name="Rohde M."/>
            <person name="Goker M."/>
            <person name="Bristow J."/>
            <person name="Eisen J.A."/>
            <person name="Markowitz V."/>
            <person name="Hugenholtz P."/>
            <person name="Kyrpides N.C."/>
            <person name="Klenk H.P."/>
            <person name="Lapidus A."/>
        </authorList>
    </citation>
    <scope>NUCLEOTIDE SEQUENCE [LARGE SCALE GENOMIC DNA]</scope>
    <source>
        <strain evidence="3">ATCC 27377 / DSM 6068 / ICPB 4128</strain>
    </source>
</reference>
<dbReference type="STRING" id="530564.Psta_1527"/>
<keyword evidence="1" id="KW-0732">Signal</keyword>